<accession>A0A3Q3E2Z5</accession>
<dbReference type="STRING" id="56723.ENSLBEP00000000276"/>
<keyword evidence="3" id="KW-1185">Reference proteome</keyword>
<dbReference type="SUPFAM" id="SSF47986">
    <property type="entry name" value="DEATH domain"/>
    <property type="match status" value="1"/>
</dbReference>
<evidence type="ECO:0000313" key="2">
    <source>
        <dbReference type="Ensembl" id="ENSLBEP00000000276.1"/>
    </source>
</evidence>
<proteinExistence type="predicted"/>
<feature type="domain" description="Pyrin" evidence="1">
    <location>
        <begin position="1"/>
        <end position="85"/>
    </location>
</feature>
<name>A0A3Q3E2Z5_9LABR</name>
<organism evidence="2 3">
    <name type="scientific">Labrus bergylta</name>
    <name type="common">ballan wrasse</name>
    <dbReference type="NCBI Taxonomy" id="56723"/>
    <lineage>
        <taxon>Eukaryota</taxon>
        <taxon>Metazoa</taxon>
        <taxon>Chordata</taxon>
        <taxon>Craniata</taxon>
        <taxon>Vertebrata</taxon>
        <taxon>Euteleostomi</taxon>
        <taxon>Actinopterygii</taxon>
        <taxon>Neopterygii</taxon>
        <taxon>Teleostei</taxon>
        <taxon>Neoteleostei</taxon>
        <taxon>Acanthomorphata</taxon>
        <taxon>Eupercaria</taxon>
        <taxon>Labriformes</taxon>
        <taxon>Labridae</taxon>
        <taxon>Labrus</taxon>
    </lineage>
</organism>
<sequence length="94" mass="10926">MAKLEEELFKTLQDLREEEFKEFKWFLNKVDNGEGLSGIAAAKLENAGRHNTVDLMVEKYQGPEGLRVLKKISRNDLMQHLQNLLLSLVNIKLW</sequence>
<dbReference type="PROSITE" id="PS50824">
    <property type="entry name" value="DAPIN"/>
    <property type="match status" value="1"/>
</dbReference>
<dbReference type="Ensembl" id="ENSLBET00000000309.1">
    <property type="protein sequence ID" value="ENSLBEP00000000295.1"/>
    <property type="gene ID" value="ENSLBEG00000000236.1"/>
</dbReference>
<dbReference type="Ensembl" id="ENSLBET00000000287.1">
    <property type="protein sequence ID" value="ENSLBEP00000000276.1"/>
    <property type="gene ID" value="ENSLBEG00000000209.1"/>
</dbReference>
<dbReference type="InterPro" id="IPR004020">
    <property type="entry name" value="DAPIN"/>
</dbReference>
<protein>
    <recommendedName>
        <fullName evidence="1">Pyrin domain-containing protein</fullName>
    </recommendedName>
</protein>
<dbReference type="Gene3D" id="1.10.533.10">
    <property type="entry name" value="Death Domain, Fas"/>
    <property type="match status" value="1"/>
</dbReference>
<dbReference type="AlphaFoldDB" id="A0A3Q3E2Z5"/>
<evidence type="ECO:0000313" key="3">
    <source>
        <dbReference type="Proteomes" id="UP000261660"/>
    </source>
</evidence>
<dbReference type="Proteomes" id="UP000261660">
    <property type="component" value="Unplaced"/>
</dbReference>
<dbReference type="SMART" id="SM01289">
    <property type="entry name" value="PYRIN"/>
    <property type="match status" value="1"/>
</dbReference>
<evidence type="ECO:0000259" key="1">
    <source>
        <dbReference type="PROSITE" id="PS50824"/>
    </source>
</evidence>
<dbReference type="InterPro" id="IPR011029">
    <property type="entry name" value="DEATH-like_dom_sf"/>
</dbReference>
<dbReference type="Pfam" id="PF02758">
    <property type="entry name" value="PYRIN"/>
    <property type="match status" value="1"/>
</dbReference>
<reference evidence="2" key="1">
    <citation type="submission" date="2025-05" db="UniProtKB">
        <authorList>
            <consortium name="Ensembl"/>
        </authorList>
    </citation>
    <scope>IDENTIFICATION</scope>
</reference>
<dbReference type="GeneTree" id="ENSGT00990000204250"/>